<gene>
    <name evidence="6" type="ORF">DFJ64_1724</name>
</gene>
<organism evidence="6 7">
    <name type="scientific">Thermasporomyces composti</name>
    <dbReference type="NCBI Taxonomy" id="696763"/>
    <lineage>
        <taxon>Bacteria</taxon>
        <taxon>Bacillati</taxon>
        <taxon>Actinomycetota</taxon>
        <taxon>Actinomycetes</taxon>
        <taxon>Propionibacteriales</taxon>
        <taxon>Nocardioidaceae</taxon>
        <taxon>Thermasporomyces</taxon>
    </lineage>
</organism>
<evidence type="ECO:0000256" key="4">
    <source>
        <dbReference type="ARBA" id="ARBA00022729"/>
    </source>
</evidence>
<dbReference type="PROSITE" id="PS51318">
    <property type="entry name" value="TAT"/>
    <property type="match status" value="1"/>
</dbReference>
<dbReference type="InterPro" id="IPR006311">
    <property type="entry name" value="TAT_signal"/>
</dbReference>
<dbReference type="AlphaFoldDB" id="A0A3D9V3L9"/>
<comment type="similarity">
    <text evidence="2">Belongs to the bacterial solute-binding protein 1 family.</text>
</comment>
<reference evidence="6 7" key="1">
    <citation type="submission" date="2018-08" db="EMBL/GenBank/DDBJ databases">
        <title>Sequencing the genomes of 1000 actinobacteria strains.</title>
        <authorList>
            <person name="Klenk H.-P."/>
        </authorList>
    </citation>
    <scope>NUCLEOTIDE SEQUENCE [LARGE SCALE GENOMIC DNA]</scope>
    <source>
        <strain evidence="6 7">DSM 22891</strain>
    </source>
</reference>
<evidence type="ECO:0000256" key="1">
    <source>
        <dbReference type="ARBA" id="ARBA00004196"/>
    </source>
</evidence>
<dbReference type="GO" id="GO:0030313">
    <property type="term" value="C:cell envelope"/>
    <property type="evidence" value="ECO:0007669"/>
    <property type="project" value="UniProtKB-SubCell"/>
</dbReference>
<evidence type="ECO:0000313" key="6">
    <source>
        <dbReference type="EMBL" id="REF36318.1"/>
    </source>
</evidence>
<dbReference type="PANTHER" id="PTHR43649">
    <property type="entry name" value="ARABINOSE-BINDING PROTEIN-RELATED"/>
    <property type="match status" value="1"/>
</dbReference>
<dbReference type="Proteomes" id="UP000256485">
    <property type="component" value="Unassembled WGS sequence"/>
</dbReference>
<dbReference type="SUPFAM" id="SSF53850">
    <property type="entry name" value="Periplasmic binding protein-like II"/>
    <property type="match status" value="1"/>
</dbReference>
<dbReference type="RefSeq" id="WP_115849975.1">
    <property type="nucleotide sequence ID" value="NZ_QTUC01000001.1"/>
</dbReference>
<comment type="subcellular location">
    <subcellularLocation>
        <location evidence="1">Cell envelope</location>
    </subcellularLocation>
</comment>
<dbReference type="Pfam" id="PF01547">
    <property type="entry name" value="SBP_bac_1"/>
    <property type="match status" value="1"/>
</dbReference>
<evidence type="ECO:0000256" key="5">
    <source>
        <dbReference type="SAM" id="MobiDB-lite"/>
    </source>
</evidence>
<feature type="region of interest" description="Disordered" evidence="5">
    <location>
        <begin position="38"/>
        <end position="60"/>
    </location>
</feature>
<proteinExistence type="inferred from homology"/>
<evidence type="ECO:0000256" key="3">
    <source>
        <dbReference type="ARBA" id="ARBA00022448"/>
    </source>
</evidence>
<dbReference type="InterPro" id="IPR006059">
    <property type="entry name" value="SBP"/>
</dbReference>
<comment type="caution">
    <text evidence="6">The sequence shown here is derived from an EMBL/GenBank/DDBJ whole genome shotgun (WGS) entry which is preliminary data.</text>
</comment>
<keyword evidence="4" id="KW-0732">Signal</keyword>
<accession>A0A3D9V3L9</accession>
<dbReference type="PANTHER" id="PTHR43649:SF31">
    <property type="entry name" value="SN-GLYCEROL-3-PHOSPHATE-BINDING PERIPLASMIC PROTEIN UGPB"/>
    <property type="match status" value="1"/>
</dbReference>
<keyword evidence="7" id="KW-1185">Reference proteome</keyword>
<protein>
    <submittedName>
        <fullName evidence="6">Carbohydrate ABC transporter substrate-binding protein (CUT1 family)</fullName>
    </submittedName>
</protein>
<dbReference type="OrthoDB" id="9780991at2"/>
<evidence type="ECO:0000313" key="7">
    <source>
        <dbReference type="Proteomes" id="UP000256485"/>
    </source>
</evidence>
<sequence>MTSTRLRGGRVSRRDLLATVGGVGMGLALLGCEVVTDPNAADGGRPSPSPSRRYNIPDSGAKIPTEKVTFQWMDSGDLKAMFEVPLFDAYEQKYPNITIDYQDSPWDTINEVVPLGVRNGSAPDVFAKPNNVPVQVIINEGWVAPIDDIIPNFEAWKSRFPENSFIPGIHIFNDRTYTWPVTSSKRYSYLLMYDREYLRRAGYDPEEQPLSWDDFRAAAKKVTKQGGGDYYGLMLAGTAIGGVASALAELAGLRGDASTHIDWKTGEFTYDAPELVEAFELLLAIKADGSVFPGFLSLGDADSRARMPQRVAGMIFDGPWDIPEWPRINPDYDFGVAMPPSPTAGEWAPVSYQEVGSNQVFVYAKSKYKEIAGDLFSYMGSLEGQTNIVIASEGNLSSLMPEANERARQSNLLTGRAKAGADIANRLLRMAPMVEIRNPDAVQVTLELKPLKPNLADIAQGVFSGQIDDLKAALRDLNDRAERNLDEAIKAAQAKGFQVSRDDWVFPNWDPTVDYTPAMYEQL</sequence>
<keyword evidence="3" id="KW-0813">Transport</keyword>
<dbReference type="Gene3D" id="3.40.190.10">
    <property type="entry name" value="Periplasmic binding protein-like II"/>
    <property type="match status" value="1"/>
</dbReference>
<evidence type="ECO:0000256" key="2">
    <source>
        <dbReference type="ARBA" id="ARBA00008520"/>
    </source>
</evidence>
<dbReference type="InterPro" id="IPR050490">
    <property type="entry name" value="Bact_solute-bd_prot1"/>
</dbReference>
<name>A0A3D9V3L9_THECX</name>
<dbReference type="PROSITE" id="PS51257">
    <property type="entry name" value="PROKAR_LIPOPROTEIN"/>
    <property type="match status" value="1"/>
</dbReference>
<dbReference type="EMBL" id="QTUC01000001">
    <property type="protein sequence ID" value="REF36318.1"/>
    <property type="molecule type" value="Genomic_DNA"/>
</dbReference>